<sequence length="292" mass="32442">MTTDGGWQAPNPAGDGREVRQRPEPTAERLPAWWQRVLRWIAWLTFLGLAIWNSQSVYFSGWEFVALVAAIAVSVWCLAKPLGGPKVELSEPTRLLGAFVSRTNWALVILGALLTIGGVAGLFAAIYDMSTGRASFGDLLKDIAIFVEGWIAELITPMYDAELEKTHAYALFLLILPGLLLLWFNLLPLLKRGSEFQVHEDGSVSVRRDDSWEPLLEYQYATVTADGVTFEFIPPPGGPPALRLPADRVFSREYGVRLKNKVSAEFFRRLLAGRGFDIEGQSTGSSFIARRK</sequence>
<keyword evidence="2" id="KW-0472">Membrane</keyword>
<feature type="transmembrane region" description="Helical" evidence="2">
    <location>
        <begin position="168"/>
        <end position="187"/>
    </location>
</feature>
<organism evidence="3 4">
    <name type="scientific">Mycolicibacterium moriokaense</name>
    <dbReference type="NCBI Taxonomy" id="39691"/>
    <lineage>
        <taxon>Bacteria</taxon>
        <taxon>Bacillati</taxon>
        <taxon>Actinomycetota</taxon>
        <taxon>Actinomycetes</taxon>
        <taxon>Mycobacteriales</taxon>
        <taxon>Mycobacteriaceae</taxon>
        <taxon>Mycolicibacterium</taxon>
    </lineage>
</organism>
<dbReference type="EMBL" id="AP022560">
    <property type="protein sequence ID" value="BBX02461.1"/>
    <property type="molecule type" value="Genomic_DNA"/>
</dbReference>
<keyword evidence="4" id="KW-1185">Reference proteome</keyword>
<feature type="compositionally biased region" description="Basic and acidic residues" evidence="1">
    <location>
        <begin position="15"/>
        <end position="24"/>
    </location>
</feature>
<dbReference type="AlphaFoldDB" id="A0AAD1M7H2"/>
<gene>
    <name evidence="3" type="ORF">MMOR_33970</name>
</gene>
<feature type="transmembrane region" description="Helical" evidence="2">
    <location>
        <begin position="64"/>
        <end position="83"/>
    </location>
</feature>
<dbReference type="KEGG" id="mmor:MMOR_33970"/>
<proteinExistence type="predicted"/>
<accession>A0AAD1M7H2</accession>
<dbReference type="Proteomes" id="UP000466681">
    <property type="component" value="Chromosome"/>
</dbReference>
<evidence type="ECO:0000313" key="3">
    <source>
        <dbReference type="EMBL" id="BBX02461.1"/>
    </source>
</evidence>
<reference evidence="3 4" key="1">
    <citation type="journal article" date="2019" name="Emerg. Microbes Infect.">
        <title>Comprehensive subspecies identification of 175 nontuberculous mycobacteria species based on 7547 genomic profiles.</title>
        <authorList>
            <person name="Matsumoto Y."/>
            <person name="Kinjo T."/>
            <person name="Motooka D."/>
            <person name="Nabeya D."/>
            <person name="Jung N."/>
            <person name="Uechi K."/>
            <person name="Horii T."/>
            <person name="Iida T."/>
            <person name="Fujita J."/>
            <person name="Nakamura S."/>
        </authorList>
    </citation>
    <scope>NUCLEOTIDE SEQUENCE [LARGE SCALE GENOMIC DNA]</scope>
    <source>
        <strain evidence="3 4">JCM 6375</strain>
    </source>
</reference>
<feature type="region of interest" description="Disordered" evidence="1">
    <location>
        <begin position="1"/>
        <end position="24"/>
    </location>
</feature>
<evidence type="ECO:0000256" key="2">
    <source>
        <dbReference type="SAM" id="Phobius"/>
    </source>
</evidence>
<keyword evidence="2" id="KW-0812">Transmembrane</keyword>
<feature type="transmembrane region" description="Helical" evidence="2">
    <location>
        <begin position="103"/>
        <end position="127"/>
    </location>
</feature>
<protein>
    <submittedName>
        <fullName evidence="3">Uncharacterized protein</fullName>
    </submittedName>
</protein>
<evidence type="ECO:0000313" key="4">
    <source>
        <dbReference type="Proteomes" id="UP000466681"/>
    </source>
</evidence>
<evidence type="ECO:0000256" key="1">
    <source>
        <dbReference type="SAM" id="MobiDB-lite"/>
    </source>
</evidence>
<keyword evidence="2" id="KW-1133">Transmembrane helix</keyword>
<name>A0AAD1M7H2_9MYCO</name>
<dbReference type="RefSeq" id="WP_083150907.1">
    <property type="nucleotide sequence ID" value="NZ_AP022560.1"/>
</dbReference>
<feature type="transmembrane region" description="Helical" evidence="2">
    <location>
        <begin position="33"/>
        <end position="52"/>
    </location>
</feature>